<organism evidence="2 3">
    <name type="scientific">Panicum miliaceum</name>
    <name type="common">Proso millet</name>
    <name type="synonym">Broomcorn millet</name>
    <dbReference type="NCBI Taxonomy" id="4540"/>
    <lineage>
        <taxon>Eukaryota</taxon>
        <taxon>Viridiplantae</taxon>
        <taxon>Streptophyta</taxon>
        <taxon>Embryophyta</taxon>
        <taxon>Tracheophyta</taxon>
        <taxon>Spermatophyta</taxon>
        <taxon>Magnoliopsida</taxon>
        <taxon>Liliopsida</taxon>
        <taxon>Poales</taxon>
        <taxon>Poaceae</taxon>
        <taxon>PACMAD clade</taxon>
        <taxon>Panicoideae</taxon>
        <taxon>Panicodae</taxon>
        <taxon>Paniceae</taxon>
        <taxon>Panicinae</taxon>
        <taxon>Panicum</taxon>
        <taxon>Panicum sect. Panicum</taxon>
    </lineage>
</organism>
<evidence type="ECO:0000256" key="1">
    <source>
        <dbReference type="SAM" id="MobiDB-lite"/>
    </source>
</evidence>
<gene>
    <name evidence="2" type="ORF">C2845_PM11G01620</name>
</gene>
<feature type="compositionally biased region" description="Basic and acidic residues" evidence="1">
    <location>
        <begin position="257"/>
        <end position="271"/>
    </location>
</feature>
<dbReference type="AlphaFoldDB" id="A0A3L6RQ31"/>
<evidence type="ECO:0000313" key="2">
    <source>
        <dbReference type="EMBL" id="RLN07858.1"/>
    </source>
</evidence>
<feature type="compositionally biased region" description="Basic and acidic residues" evidence="1">
    <location>
        <begin position="152"/>
        <end position="161"/>
    </location>
</feature>
<comment type="caution">
    <text evidence="2">The sequence shown here is derived from an EMBL/GenBank/DDBJ whole genome shotgun (WGS) entry which is preliminary data.</text>
</comment>
<proteinExistence type="predicted"/>
<evidence type="ECO:0000313" key="3">
    <source>
        <dbReference type="Proteomes" id="UP000275267"/>
    </source>
</evidence>
<name>A0A3L6RQ31_PANMI</name>
<protein>
    <submittedName>
        <fullName evidence="2">Retrotransposon protein, putative, Ty3-gypsy subclass</fullName>
    </submittedName>
</protein>
<feature type="region of interest" description="Disordered" evidence="1">
    <location>
        <begin position="135"/>
        <end position="218"/>
    </location>
</feature>
<dbReference type="Proteomes" id="UP000275267">
    <property type="component" value="Unassembled WGS sequence"/>
</dbReference>
<accession>A0A3L6RQ31</accession>
<dbReference type="EMBL" id="PQIB02000007">
    <property type="protein sequence ID" value="RLN07858.1"/>
    <property type="molecule type" value="Genomic_DNA"/>
</dbReference>
<feature type="region of interest" description="Disordered" evidence="1">
    <location>
        <begin position="43"/>
        <end position="83"/>
    </location>
</feature>
<reference evidence="3" key="1">
    <citation type="journal article" date="2019" name="Nat. Commun.">
        <title>The genome of broomcorn millet.</title>
        <authorList>
            <person name="Zou C."/>
            <person name="Miki D."/>
            <person name="Li D."/>
            <person name="Tang Q."/>
            <person name="Xiao L."/>
            <person name="Rajput S."/>
            <person name="Deng P."/>
            <person name="Jia W."/>
            <person name="Huang R."/>
            <person name="Zhang M."/>
            <person name="Sun Y."/>
            <person name="Hu J."/>
            <person name="Fu X."/>
            <person name="Schnable P.S."/>
            <person name="Li F."/>
            <person name="Zhang H."/>
            <person name="Feng B."/>
            <person name="Zhu X."/>
            <person name="Liu R."/>
            <person name="Schnable J.C."/>
            <person name="Zhu J.-K."/>
            <person name="Zhang H."/>
        </authorList>
    </citation>
    <scope>NUCLEOTIDE SEQUENCE [LARGE SCALE GENOMIC DNA]</scope>
</reference>
<feature type="region of interest" description="Disordered" evidence="1">
    <location>
        <begin position="250"/>
        <end position="278"/>
    </location>
</feature>
<keyword evidence="3" id="KW-1185">Reference proteome</keyword>
<dbReference type="OrthoDB" id="1937476at2759"/>
<sequence length="448" mass="50429">MVLATDYCGDYSPEREVYMASIHDLGDDEPGIEFDNELKDEISTNQDTADAPRTKLRSRGAHESGRTPGGTSAGAMLKSAPATCTSEETYEGIIRQRRTKNFLLPWVTYRNAMPALYPRAVVLPEVIPTPATIDKSSRRYSSKALDPGEGGNLREAKATRDQEDEENERFPKRKNDKGNNNNNRPDKGQYSGTTRKRKPKDQVANIERNPCSKKSGKLQDQYEKILHKQCPMHPKAKHTMFQCTVLRKSLNALPPPDDEKDKDKVDKDNDKSGPSGFQHPTKIVNVIFRGEDGFLTNRAQKMFWREIMSVEPAVSRLLRHSKVPISFSREDQWTSFSEPGKLSLVLDPVLAGSTLTRVLIDGGSGLDLLFPSTLKKMRLDIGKMLTPSKASFYGILSDMVHYSSEERKVINDLVSNTLYFFTVLVELLFGAFPGDAFRKRVNIHAWEV</sequence>